<dbReference type="EMBL" id="JAECZB010000051">
    <property type="protein sequence ID" value="MBH8554007.1"/>
    <property type="molecule type" value="Genomic_DNA"/>
</dbReference>
<evidence type="ECO:0000313" key="2">
    <source>
        <dbReference type="Proteomes" id="UP000599391"/>
    </source>
</evidence>
<protein>
    <submittedName>
        <fullName evidence="1">Uncharacterized protein</fullName>
    </submittedName>
</protein>
<organism evidence="1 2">
    <name type="scientific">Atlanticothrix silvestris CENA357</name>
    <dbReference type="NCBI Taxonomy" id="1725252"/>
    <lineage>
        <taxon>Bacteria</taxon>
        <taxon>Bacillati</taxon>
        <taxon>Cyanobacteriota</taxon>
        <taxon>Cyanophyceae</taxon>
        <taxon>Nostocales</taxon>
        <taxon>Nodulariaceae</taxon>
        <taxon>Atlanticothrix</taxon>
        <taxon>Atlanticothrix silvestris</taxon>
    </lineage>
</organism>
<evidence type="ECO:0000313" key="1">
    <source>
        <dbReference type="EMBL" id="MBH8554007.1"/>
    </source>
</evidence>
<reference evidence="1 2" key="1">
    <citation type="journal article" date="2021" name="Int. J. Syst. Evol. Microbiol.">
        <title>Amazonocrinis nigriterrae gen. nov., sp. nov., Atlanticothrix silvestris gen. nov., sp. nov. and Dendronalium phyllosphericum gen. nov., sp. nov., nostocacean cyanobacteria from Brazilian environments.</title>
        <authorList>
            <person name="Alvarenga D.O."/>
            <person name="Andreote A.P.D."/>
            <person name="Branco L.H.Z."/>
            <person name="Delbaje E."/>
            <person name="Cruz R.B."/>
            <person name="Varani A.M."/>
            <person name="Fiore M.F."/>
        </authorList>
    </citation>
    <scope>NUCLEOTIDE SEQUENCE [LARGE SCALE GENOMIC DNA]</scope>
    <source>
        <strain evidence="1 2">CENA357</strain>
    </source>
</reference>
<keyword evidence="2" id="KW-1185">Reference proteome</keyword>
<sequence>MFENVGATIMTIIAPNLGKLFAGLTKRPATPEAYGGTKYPQAPEDIALLALGDWISEKECPWSWQFKRSCQDMAVGAWEGKEFFIPHHLLMVCEVIEGQVVEKFFRRESNSKLTRNNAKPGTYIVDRLESLGVIKDDLGFGFVVDWLSFGKVPNPPSGKKLTYNWQRDSDRIAKFAIASSELVTEFLTQNECTQQFKVSEPWDSPQEWLSVGVQCSYEDDLITWGKRCFKIQPKVKEKYLNPRVLVDFLRDSWNDLQCFVKHLSKQPAAEKEIITHFGCKKSLAQQAIKLGLNLGILTKLKGGKYEISSEPYLEEVRGDRNTVRLSIFNLKLGFGKRLKGKG</sequence>
<dbReference type="Proteomes" id="UP000599391">
    <property type="component" value="Unassembled WGS sequence"/>
</dbReference>
<accession>A0A8J7HF16</accession>
<name>A0A8J7HF16_9CYAN</name>
<gene>
    <name evidence="1" type="ORF">I8751_16850</name>
</gene>
<dbReference type="AlphaFoldDB" id="A0A8J7HF16"/>
<proteinExistence type="predicted"/>
<comment type="caution">
    <text evidence="1">The sequence shown here is derived from an EMBL/GenBank/DDBJ whole genome shotgun (WGS) entry which is preliminary data.</text>
</comment>